<dbReference type="SUPFAM" id="SSF52540">
    <property type="entry name" value="P-loop containing nucleoside triphosphate hydrolases"/>
    <property type="match status" value="1"/>
</dbReference>
<dbReference type="InterPro" id="IPR000305">
    <property type="entry name" value="GIY-YIG_endonuc"/>
</dbReference>
<evidence type="ECO:0000259" key="1">
    <source>
        <dbReference type="PROSITE" id="PS50164"/>
    </source>
</evidence>
<dbReference type="Gene3D" id="3.40.50.300">
    <property type="entry name" value="P-loop containing nucleotide triphosphate hydrolases"/>
    <property type="match status" value="1"/>
</dbReference>
<dbReference type="CDD" id="cd10439">
    <property type="entry name" value="GIY-YIG_COG3410"/>
    <property type="match status" value="1"/>
</dbReference>
<name>A0A7J5THK6_9BIFI</name>
<dbReference type="Proteomes" id="UP000429211">
    <property type="component" value="Unassembled WGS sequence"/>
</dbReference>
<protein>
    <submittedName>
        <fullName evidence="2">DUF2075 domain-containing protein</fullName>
    </submittedName>
</protein>
<feature type="domain" description="GIY-YIG" evidence="1">
    <location>
        <begin position="62"/>
        <end position="160"/>
    </location>
</feature>
<organism evidence="2 3">
    <name type="scientific">Bifidobacterium dentium</name>
    <dbReference type="NCBI Taxonomy" id="1689"/>
    <lineage>
        <taxon>Bacteria</taxon>
        <taxon>Bacillati</taxon>
        <taxon>Actinomycetota</taxon>
        <taxon>Actinomycetes</taxon>
        <taxon>Bifidobacteriales</taxon>
        <taxon>Bifidobacteriaceae</taxon>
        <taxon>Bifidobacterium</taxon>
    </lineage>
</organism>
<evidence type="ECO:0000313" key="2">
    <source>
        <dbReference type="EMBL" id="KAB7460696.1"/>
    </source>
</evidence>
<gene>
    <name evidence="2" type="ORF">GBB04_06460</name>
</gene>
<proteinExistence type="predicted"/>
<accession>A0A7J5THK6</accession>
<evidence type="ECO:0000313" key="3">
    <source>
        <dbReference type="Proteomes" id="UP000429211"/>
    </source>
</evidence>
<dbReference type="InterPro" id="IPR027417">
    <property type="entry name" value="P-loop_NTPase"/>
</dbReference>
<dbReference type="InterPro" id="IPR018647">
    <property type="entry name" value="SLFN_3-like_DNA/RNA_helicase"/>
</dbReference>
<dbReference type="EMBL" id="WDPD01000005">
    <property type="protein sequence ID" value="KAB7460696.1"/>
    <property type="molecule type" value="Genomic_DNA"/>
</dbReference>
<reference evidence="2 3" key="1">
    <citation type="journal article" date="2019" name="Nat. Med.">
        <title>A library of human gut bacterial isolates paired with longitudinal multiomics data enables mechanistic microbiome research.</title>
        <authorList>
            <person name="Poyet M."/>
            <person name="Groussin M."/>
            <person name="Gibbons S.M."/>
            <person name="Avila-Pacheco J."/>
            <person name="Jiang X."/>
            <person name="Kearney S.M."/>
            <person name="Perrotta A.R."/>
            <person name="Berdy B."/>
            <person name="Zhao S."/>
            <person name="Lieberman T.D."/>
            <person name="Swanson P.K."/>
            <person name="Smith M."/>
            <person name="Roesemann S."/>
            <person name="Alexander J.E."/>
            <person name="Rich S.A."/>
            <person name="Livny J."/>
            <person name="Vlamakis H."/>
            <person name="Clish C."/>
            <person name="Bullock K."/>
            <person name="Deik A."/>
            <person name="Scott J."/>
            <person name="Pierce K.A."/>
            <person name="Xavier R.J."/>
            <person name="Alm E.J."/>
        </authorList>
    </citation>
    <scope>NUCLEOTIDE SEQUENCE [LARGE SCALE GENOMIC DNA]</scope>
    <source>
        <strain evidence="2 3">BIOML-A2</strain>
    </source>
</reference>
<dbReference type="AlphaFoldDB" id="A0A7J5THK6"/>
<sequence length="718" mass="81794">MEDKKEGDNGCMTADRLPEPIIVHLPYADIGNEETAWESVVNPTDGAYASVVEKSALRYIFNYPTVYVVHSEKQSQYRNVPEYTVYVGETNNIKNRTFQHLRSDPNSRDDWKEFQKKLEQDPRSVWQYVIGNEHFNKSLTLDIENKLMHYLLGSDAVKNLNNRRTNAQGDYYTQDEFDRIFSDIWLGLHQQDSTLFPSEQIIRDSALFKASPFHQLSDDQMNAETAIMNAIADVLSDFPDSSPSRLIFVQGAAGTGKTVLLSHLFYRISTELGVNGHLDDEDDEDLLMENRGSSFNVVDRRKAYILVNHEQQVHVYNQIATKLGLQKKSDEVVLKPSQFINKFSEKKPNGRGIPDRPQGKADIVLVDEAHLLLTQGNQGYSGKNMLHDLLRRSRVVVAVFDPNQILQNAQQWKDEDLQALFPHHELDKTWASRDAEMEPFERLDRWGGEYLLSHIRLSQQFRIAADESTIQWVDDFAGGVRIGKWKKDLGEKDPKTGKYIREPYIVKVFDSPVELFKAIKEKAKLKAGGVDGHGLSRVVATYDWSYTGVRENPDSPDGLWNVEMFCDAEGQWHMGPGLKANRGYNEKTSDDDPNYFCHPWNYQIKPQGKEKSLSSDQVWAEASHTINEVGSTFSIQGFDLNYVGVIIGPSVAYRDGQIVFDKSKSCNANATNLREKEDYSQKNLRNELNVLLKRGVHGLYLFAVDPELQAVLKKAIGE</sequence>
<dbReference type="RefSeq" id="WP_034521440.1">
    <property type="nucleotide sequence ID" value="NZ_CACRSP010000003.1"/>
</dbReference>
<comment type="caution">
    <text evidence="2">The sequence shown here is derived from an EMBL/GenBank/DDBJ whole genome shotgun (WGS) entry which is preliminary data.</text>
</comment>
<dbReference type="PROSITE" id="PS50164">
    <property type="entry name" value="GIY_YIG"/>
    <property type="match status" value="1"/>
</dbReference>
<dbReference type="Pfam" id="PF09848">
    <property type="entry name" value="SLFN-g3_helicase"/>
    <property type="match status" value="1"/>
</dbReference>